<comment type="caution">
    <text evidence="2">The sequence shown here is derived from an EMBL/GenBank/DDBJ whole genome shotgun (WGS) entry which is preliminary data.</text>
</comment>
<feature type="transmembrane region" description="Helical" evidence="1">
    <location>
        <begin position="91"/>
        <end position="114"/>
    </location>
</feature>
<keyword evidence="1" id="KW-0812">Transmembrane</keyword>
<dbReference type="PANTHER" id="PTHR15887">
    <property type="entry name" value="TRANSMEMBRANE PROTEIN 69"/>
    <property type="match status" value="1"/>
</dbReference>
<protein>
    <submittedName>
        <fullName evidence="2">DUF3429 domain-containing protein</fullName>
    </submittedName>
</protein>
<name>A0ABV3SC83_9HYPH</name>
<keyword evidence="1" id="KW-1133">Transmembrane helix</keyword>
<gene>
    <name evidence="2" type="ORF">ABGN05_01620</name>
</gene>
<feature type="transmembrane region" description="Helical" evidence="1">
    <location>
        <begin position="50"/>
        <end position="71"/>
    </location>
</feature>
<feature type="transmembrane region" description="Helical" evidence="1">
    <location>
        <begin position="20"/>
        <end position="38"/>
    </location>
</feature>
<evidence type="ECO:0000313" key="2">
    <source>
        <dbReference type="EMBL" id="MEX0404357.1"/>
    </source>
</evidence>
<keyword evidence="1" id="KW-0472">Membrane</keyword>
<evidence type="ECO:0000256" key="1">
    <source>
        <dbReference type="SAM" id="Phobius"/>
    </source>
</evidence>
<dbReference type="InterPro" id="IPR021836">
    <property type="entry name" value="DUF3429"/>
</dbReference>
<sequence>MNPPADEMGSDATGRTARLLALIGFIPFAALSLWLFGISEEHPWRAATILLLKSYAVVILSFLGGIRWGLGMKTTSGEGRRDLVASCAPPLAGWAGFFIPVPYAFALFAVAFAAQGAWDAFAVHHDRAPRWFGPTRLLLTVLVVSALILSFAATARSAQPG</sequence>
<feature type="transmembrane region" description="Helical" evidence="1">
    <location>
        <begin position="135"/>
        <end position="155"/>
    </location>
</feature>
<proteinExistence type="predicted"/>
<reference evidence="2 3" key="1">
    <citation type="submission" date="2024-05" db="EMBL/GenBank/DDBJ databases">
        <authorList>
            <person name="Jiang F."/>
        </authorList>
    </citation>
    <scope>NUCLEOTIDE SEQUENCE [LARGE SCALE GENOMIC DNA]</scope>
    <source>
        <strain evidence="2 3">LZ166</strain>
    </source>
</reference>
<dbReference type="EMBL" id="JBDPGJ010000001">
    <property type="protein sequence ID" value="MEX0404357.1"/>
    <property type="molecule type" value="Genomic_DNA"/>
</dbReference>
<keyword evidence="3" id="KW-1185">Reference proteome</keyword>
<evidence type="ECO:0000313" key="3">
    <source>
        <dbReference type="Proteomes" id="UP001556692"/>
    </source>
</evidence>
<organism evidence="2 3">
    <name type="scientific">Aquibium pacificus</name>
    <dbReference type="NCBI Taxonomy" id="3153579"/>
    <lineage>
        <taxon>Bacteria</taxon>
        <taxon>Pseudomonadati</taxon>
        <taxon>Pseudomonadota</taxon>
        <taxon>Alphaproteobacteria</taxon>
        <taxon>Hyphomicrobiales</taxon>
        <taxon>Phyllobacteriaceae</taxon>
        <taxon>Aquibium</taxon>
    </lineage>
</organism>
<dbReference type="Proteomes" id="UP001556692">
    <property type="component" value="Unassembled WGS sequence"/>
</dbReference>
<dbReference type="RefSeq" id="WP_367952245.1">
    <property type="nucleotide sequence ID" value="NZ_JBDPGJ010000001.1"/>
</dbReference>
<accession>A0ABV3SC83</accession>
<dbReference type="Pfam" id="PF11911">
    <property type="entry name" value="DUF3429"/>
    <property type="match status" value="1"/>
</dbReference>
<dbReference type="PANTHER" id="PTHR15887:SF1">
    <property type="entry name" value="TRANSMEMBRANE PROTEIN 69"/>
    <property type="match status" value="1"/>
</dbReference>